<reference evidence="8 9" key="1">
    <citation type="journal article" date="2019" name="Nat. Med.">
        <title>A library of human gut bacterial isolates paired with longitudinal multiomics data enables mechanistic microbiome research.</title>
        <authorList>
            <person name="Poyet M."/>
            <person name="Groussin M."/>
            <person name="Gibbons S.M."/>
            <person name="Avila-Pacheco J."/>
            <person name="Jiang X."/>
            <person name="Kearney S.M."/>
            <person name="Perrotta A.R."/>
            <person name="Berdy B."/>
            <person name="Zhao S."/>
            <person name="Lieberman T.D."/>
            <person name="Swanson P.K."/>
            <person name="Smith M."/>
            <person name="Roesemann S."/>
            <person name="Alexander J.E."/>
            <person name="Rich S.A."/>
            <person name="Livny J."/>
            <person name="Vlamakis H."/>
            <person name="Clish C."/>
            <person name="Bullock K."/>
            <person name="Deik A."/>
            <person name="Scott J."/>
            <person name="Pierce K.A."/>
            <person name="Xavier R.J."/>
            <person name="Alm E.J."/>
        </authorList>
    </citation>
    <scope>NUCLEOTIDE SEQUENCE [LARGE SCALE GENOMIC DNA]</scope>
    <source>
        <strain evidence="6 8">BIOML-A4</strain>
        <strain evidence="7 9">BIOML-A5</strain>
    </source>
</reference>
<dbReference type="Proteomes" id="UP000480929">
    <property type="component" value="Unassembled WGS sequence"/>
</dbReference>
<dbReference type="NCBIfam" id="TIGR01409">
    <property type="entry name" value="TAT_signal_seq"/>
    <property type="match status" value="1"/>
</dbReference>
<dbReference type="InterPro" id="IPR036188">
    <property type="entry name" value="FAD/NAD-bd_sf"/>
</dbReference>
<dbReference type="InterPro" id="IPR003953">
    <property type="entry name" value="FAD-dep_OxRdtase_2_FAD-bd"/>
</dbReference>
<keyword evidence="2" id="KW-0285">Flavoprotein</keyword>
<evidence type="ECO:0000256" key="3">
    <source>
        <dbReference type="ARBA" id="ARBA00022827"/>
    </source>
</evidence>
<dbReference type="Gene3D" id="3.90.700.10">
    <property type="entry name" value="Succinate dehydrogenase/fumarate reductase flavoprotein, catalytic domain"/>
    <property type="match status" value="1"/>
</dbReference>
<dbReference type="EMBL" id="WKPI01000011">
    <property type="protein sequence ID" value="MSC33056.1"/>
    <property type="molecule type" value="Genomic_DNA"/>
</dbReference>
<dbReference type="PANTHER" id="PTHR43400:SF7">
    <property type="entry name" value="FAD-DEPENDENT OXIDOREDUCTASE 2 FAD BINDING DOMAIN-CONTAINING PROTEIN"/>
    <property type="match status" value="1"/>
</dbReference>
<accession>A0A6N7S763</accession>
<evidence type="ECO:0000313" key="6">
    <source>
        <dbReference type="EMBL" id="MSA89378.1"/>
    </source>
</evidence>
<keyword evidence="4" id="KW-0560">Oxidoreductase</keyword>
<dbReference type="PANTHER" id="PTHR43400">
    <property type="entry name" value="FUMARATE REDUCTASE"/>
    <property type="match status" value="1"/>
</dbReference>
<dbReference type="RefSeq" id="WP_154238669.1">
    <property type="nucleotide sequence ID" value="NZ_CALJPI010000030.1"/>
</dbReference>
<gene>
    <name evidence="7" type="ORF">GKD88_07970</name>
    <name evidence="6" type="ORF">GKE08_08565</name>
</gene>
<feature type="domain" description="FAD-dependent oxidoreductase 2 FAD-binding" evidence="5">
    <location>
        <begin position="88"/>
        <end position="550"/>
    </location>
</feature>
<dbReference type="SUPFAM" id="SSF51905">
    <property type="entry name" value="FAD/NAD(P)-binding domain"/>
    <property type="match status" value="1"/>
</dbReference>
<evidence type="ECO:0000256" key="1">
    <source>
        <dbReference type="ARBA" id="ARBA00001974"/>
    </source>
</evidence>
<evidence type="ECO:0000313" key="8">
    <source>
        <dbReference type="Proteomes" id="UP000433575"/>
    </source>
</evidence>
<dbReference type="GO" id="GO:0033765">
    <property type="term" value="F:steroid dehydrogenase activity, acting on the CH-CH group of donors"/>
    <property type="evidence" value="ECO:0007669"/>
    <property type="project" value="UniProtKB-ARBA"/>
</dbReference>
<evidence type="ECO:0000313" key="9">
    <source>
        <dbReference type="Proteomes" id="UP000480929"/>
    </source>
</evidence>
<dbReference type="InterPro" id="IPR050315">
    <property type="entry name" value="FAD-oxidoreductase_2"/>
</dbReference>
<evidence type="ECO:0000256" key="4">
    <source>
        <dbReference type="ARBA" id="ARBA00023002"/>
    </source>
</evidence>
<protein>
    <submittedName>
        <fullName evidence="6">FAD-dependent oxidoreductase</fullName>
    </submittedName>
</protein>
<keyword evidence="9" id="KW-1185">Reference proteome</keyword>
<dbReference type="InterPro" id="IPR006311">
    <property type="entry name" value="TAT_signal"/>
</dbReference>
<sequence>MKNTDKATSGISRRDFIKGAAAGAVGLAAAGMLGGCASDNEVKTPEASSAPAGNNVLTAETFTQTKWSFEIAPDPIPESEIKETIEHDIIVIGSGMAGLCTMCSAMEQGADVLMFSAGSQPYSRGGSNHAVGSKYQKAKGIDYSPEIAREIVKTEQTSGTYFMDKKKWERWINNSAESVDWMIDKMEAKGLHVCLEPGYYDPDGVLTVPSASHNFWNEEQPFGALFGAPLQAQAYASHIADMGGEIHYKTVAKYLIRENENTGRVSAVIAQKEDGSYVKYVGRKAIVLATGDFSRNKDMMAKYSPWAYEIFKDTLSDEVDYDAGLVYNGLMPGDGQKMGLWVGAAWQKTYPCAPMINGGVPGPSHAVISNFWGLNLDVRGQRYQNEVTNFAYGAMSVLQLPERTAFGVWDVNYAYTQDQWEPFGHCVDEENGIKAYSPEEYIEMWNSNSNYFKADTLEELVEKMYEGYSDEVKANALASIKRYNEYAKAGLDEEYHVNPEVLYPIDTAPFYGSKVTGATFLTVCGGLRTNDHLQVCDANDQPIEGLYNTGIMVGDFYANSYNFVMPGQNLGAVCCTLSYLLGRELAEL</sequence>
<comment type="caution">
    <text evidence="6">The sequence shown here is derived from an EMBL/GenBank/DDBJ whole genome shotgun (WGS) entry which is preliminary data.</text>
</comment>
<keyword evidence="3" id="KW-0274">FAD</keyword>
<dbReference type="EMBL" id="WKPJ01000010">
    <property type="protein sequence ID" value="MSA89378.1"/>
    <property type="molecule type" value="Genomic_DNA"/>
</dbReference>
<proteinExistence type="predicted"/>
<evidence type="ECO:0000313" key="7">
    <source>
        <dbReference type="EMBL" id="MSC33056.1"/>
    </source>
</evidence>
<comment type="cofactor">
    <cofactor evidence="1">
        <name>FAD</name>
        <dbReference type="ChEBI" id="CHEBI:57692"/>
    </cofactor>
</comment>
<evidence type="ECO:0000256" key="2">
    <source>
        <dbReference type="ARBA" id="ARBA00022630"/>
    </source>
</evidence>
<dbReference type="PROSITE" id="PS51318">
    <property type="entry name" value="TAT"/>
    <property type="match status" value="1"/>
</dbReference>
<dbReference type="OrthoDB" id="3169476at2"/>
<dbReference type="InterPro" id="IPR019546">
    <property type="entry name" value="TAT_signal_bac_arc"/>
</dbReference>
<name>A0A6N7S763_9FIRM</name>
<dbReference type="InterPro" id="IPR027477">
    <property type="entry name" value="Succ_DH/fumarate_Rdtase_cat_sf"/>
</dbReference>
<organism evidence="6 8">
    <name type="scientific">Holdemania massiliensis</name>
    <dbReference type="NCBI Taxonomy" id="1468449"/>
    <lineage>
        <taxon>Bacteria</taxon>
        <taxon>Bacillati</taxon>
        <taxon>Bacillota</taxon>
        <taxon>Erysipelotrichia</taxon>
        <taxon>Erysipelotrichales</taxon>
        <taxon>Erysipelotrichaceae</taxon>
        <taxon>Holdemania</taxon>
    </lineage>
</organism>
<dbReference type="Pfam" id="PF00890">
    <property type="entry name" value="FAD_binding_2"/>
    <property type="match status" value="1"/>
</dbReference>
<dbReference type="AlphaFoldDB" id="A0A6N7S763"/>
<dbReference type="Proteomes" id="UP000433575">
    <property type="component" value="Unassembled WGS sequence"/>
</dbReference>
<evidence type="ECO:0000259" key="5">
    <source>
        <dbReference type="Pfam" id="PF00890"/>
    </source>
</evidence>
<dbReference type="Gene3D" id="3.50.50.60">
    <property type="entry name" value="FAD/NAD(P)-binding domain"/>
    <property type="match status" value="1"/>
</dbReference>
<dbReference type="SUPFAM" id="SSF56425">
    <property type="entry name" value="Succinate dehydrogenase/fumarate reductase flavoprotein, catalytic domain"/>
    <property type="match status" value="1"/>
</dbReference>